<dbReference type="InterPro" id="IPR009543">
    <property type="entry name" value="VPS13_VAB"/>
</dbReference>
<evidence type="ECO:0000313" key="2">
    <source>
        <dbReference type="EMBL" id="KAK3223325.1"/>
    </source>
</evidence>
<comment type="caution">
    <text evidence="2">The sequence shown here is derived from an EMBL/GenBank/DDBJ whole genome shotgun (WGS) entry which is preliminary data.</text>
</comment>
<dbReference type="EMBL" id="JANJYJ010000003">
    <property type="protein sequence ID" value="KAK3223325.1"/>
    <property type="molecule type" value="Genomic_DNA"/>
</dbReference>
<evidence type="ECO:0000313" key="3">
    <source>
        <dbReference type="Proteomes" id="UP001281410"/>
    </source>
</evidence>
<proteinExistence type="predicted"/>
<organism evidence="2 3">
    <name type="scientific">Dipteronia sinensis</name>
    <dbReference type="NCBI Taxonomy" id="43782"/>
    <lineage>
        <taxon>Eukaryota</taxon>
        <taxon>Viridiplantae</taxon>
        <taxon>Streptophyta</taxon>
        <taxon>Embryophyta</taxon>
        <taxon>Tracheophyta</taxon>
        <taxon>Spermatophyta</taxon>
        <taxon>Magnoliopsida</taxon>
        <taxon>eudicotyledons</taxon>
        <taxon>Gunneridae</taxon>
        <taxon>Pentapetalae</taxon>
        <taxon>rosids</taxon>
        <taxon>malvids</taxon>
        <taxon>Sapindales</taxon>
        <taxon>Sapindaceae</taxon>
        <taxon>Hippocastanoideae</taxon>
        <taxon>Acereae</taxon>
        <taxon>Dipteronia</taxon>
    </lineage>
</organism>
<dbReference type="AlphaFoldDB" id="A0AAE0AT16"/>
<dbReference type="Proteomes" id="UP001281410">
    <property type="component" value="Unassembled WGS sequence"/>
</dbReference>
<gene>
    <name evidence="2" type="ORF">Dsin_010350</name>
</gene>
<dbReference type="Pfam" id="PF25036">
    <property type="entry name" value="VPS13_VAB"/>
    <property type="match status" value="1"/>
</dbReference>
<sequence>MKLTFRYFSMLLIRSLCVLFICLQAAVFTSYTLKNETDVSLFLYAPNQKPLSRDEVEKFGSSIPPELGLLLPPESTRAWFSKSHQVKLKLLEDHSSEAMLDLDAISGLTEINLVVEEESGFKYITKFGVSVGPSLSKIVVPSQITTIVPRHVVANESEESIIVRQCYLEDDMEGMIQINSKQRATVTVARWS</sequence>
<keyword evidence="3" id="KW-1185">Reference proteome</keyword>
<accession>A0AAE0AT16</accession>
<protein>
    <recommendedName>
        <fullName evidence="1">Vacuolar protein sorting-associated protein 13 VPS13 adaptor binding domain-containing protein</fullName>
    </recommendedName>
</protein>
<reference evidence="2" key="1">
    <citation type="journal article" date="2023" name="Plant J.">
        <title>Genome sequences and population genomics provide insights into the demographic history, inbreeding, and mutation load of two 'living fossil' tree species of Dipteronia.</title>
        <authorList>
            <person name="Feng Y."/>
            <person name="Comes H.P."/>
            <person name="Chen J."/>
            <person name="Zhu S."/>
            <person name="Lu R."/>
            <person name="Zhang X."/>
            <person name="Li P."/>
            <person name="Qiu J."/>
            <person name="Olsen K.M."/>
            <person name="Qiu Y."/>
        </authorList>
    </citation>
    <scope>NUCLEOTIDE SEQUENCE</scope>
    <source>
        <strain evidence="2">NBL</strain>
    </source>
</reference>
<name>A0AAE0AT16_9ROSI</name>
<feature type="domain" description="Vacuolar protein sorting-associated protein 13 VPS13 adaptor binding" evidence="1">
    <location>
        <begin position="24"/>
        <end position="187"/>
    </location>
</feature>
<evidence type="ECO:0000259" key="1">
    <source>
        <dbReference type="Pfam" id="PF25036"/>
    </source>
</evidence>